<gene>
    <name evidence="2" type="ORF">MUN53_17190</name>
</gene>
<dbReference type="PANTHER" id="PTHR36842:SF1">
    <property type="entry name" value="PROTEIN TOLB"/>
    <property type="match status" value="1"/>
</dbReference>
<dbReference type="InterPro" id="IPR011042">
    <property type="entry name" value="6-blade_b-propeller_TolB-like"/>
</dbReference>
<comment type="similarity">
    <text evidence="1">Belongs to the TolB family.</text>
</comment>
<evidence type="ECO:0000313" key="3">
    <source>
        <dbReference type="Proteomes" id="UP001165444"/>
    </source>
</evidence>
<comment type="caution">
    <text evidence="2">The sequence shown here is derived from an EMBL/GenBank/DDBJ whole genome shotgun (WGS) entry which is preliminary data.</text>
</comment>
<sequence length="484" mass="55165">MKCIIYMVLFVLMTLACSPGYKIDQYQDKEVSINPDYKDITVPHNIAPLNFTVNGSLLSFVKYEVDGDSLIVGEKDNQTDIPLKKWHEFLERAQGKQVNVTVVVNQKGIYVAYKPFSFHVSADPIDGYLAYRLIEPGYAIWNQMGIYQRNLTNFEETPIIENKVTKGNCVNCHSFCERNPEHYLFHMRSTLGGTVFVNGDSIDFVNTQAKETISPLVYPYWHPSGDYVAFSTNKTSQGFHPTQRVEVYDLASDVVVYQIKEHMIISSSRLASKDSYETFPAFSPDGKSLYFCTAQAKSMPDSIQSLKYNLCRVSFDEELGCFGESIDTLFNAEREDKSFSFPRISPDGHFLLGTVSGYGTFPIWHKDADLYLIDLRTNRGEYAVPANSEDTESYHSWSSNGRWVVFSSRRGDGLYTRPYIVHVSSNGTFGKPFLLPQEDIGYYDELLKSYNIPEFITGKVNNKSFFIRHMADNGEKKVSFRKVD</sequence>
<keyword evidence="3" id="KW-1185">Reference proteome</keyword>
<dbReference type="RefSeq" id="WP_243326621.1">
    <property type="nucleotide sequence ID" value="NZ_JAKZMM010000072.1"/>
</dbReference>
<dbReference type="Proteomes" id="UP001165444">
    <property type="component" value="Unassembled WGS sequence"/>
</dbReference>
<evidence type="ECO:0000256" key="1">
    <source>
        <dbReference type="ARBA" id="ARBA00009820"/>
    </source>
</evidence>
<dbReference type="Pfam" id="PF07676">
    <property type="entry name" value="PD40"/>
    <property type="match status" value="2"/>
</dbReference>
<proteinExistence type="inferred from homology"/>
<dbReference type="SUPFAM" id="SSF82171">
    <property type="entry name" value="DPP6 N-terminal domain-like"/>
    <property type="match status" value="1"/>
</dbReference>
<dbReference type="Gene3D" id="2.120.10.30">
    <property type="entry name" value="TolB, C-terminal domain"/>
    <property type="match status" value="2"/>
</dbReference>
<dbReference type="InterPro" id="IPR011659">
    <property type="entry name" value="WD40"/>
</dbReference>
<evidence type="ECO:0000313" key="2">
    <source>
        <dbReference type="EMBL" id="MCJ2382324.1"/>
    </source>
</evidence>
<dbReference type="PROSITE" id="PS51257">
    <property type="entry name" value="PROKAR_LIPOPROTEIN"/>
    <property type="match status" value="1"/>
</dbReference>
<organism evidence="2 3">
    <name type="scientific">Parabacteroides faecalis</name>
    <dbReference type="NCBI Taxonomy" id="2924040"/>
    <lineage>
        <taxon>Bacteria</taxon>
        <taxon>Pseudomonadati</taxon>
        <taxon>Bacteroidota</taxon>
        <taxon>Bacteroidia</taxon>
        <taxon>Bacteroidales</taxon>
        <taxon>Tannerellaceae</taxon>
        <taxon>Parabacteroides</taxon>
    </lineage>
</organism>
<dbReference type="EMBL" id="JAKZMM010000072">
    <property type="protein sequence ID" value="MCJ2382324.1"/>
    <property type="molecule type" value="Genomic_DNA"/>
</dbReference>
<accession>A0ABT0C5P0</accession>
<name>A0ABT0C5P0_9BACT</name>
<dbReference type="PANTHER" id="PTHR36842">
    <property type="entry name" value="PROTEIN TOLB HOMOLOG"/>
    <property type="match status" value="1"/>
</dbReference>
<protein>
    <submittedName>
        <fullName evidence="2">Uncharacterized protein</fullName>
    </submittedName>
</protein>
<reference evidence="2 3" key="1">
    <citation type="submission" date="2022-03" db="EMBL/GenBank/DDBJ databases">
        <title>Parabacteroides sp. nov. isolated from swine feces.</title>
        <authorList>
            <person name="Bak J.E."/>
        </authorList>
    </citation>
    <scope>NUCLEOTIDE SEQUENCE [LARGE SCALE GENOMIC DNA]</scope>
    <source>
        <strain evidence="2 3">AGMB00274</strain>
    </source>
</reference>